<evidence type="ECO:0000259" key="1">
    <source>
        <dbReference type="Pfam" id="PF16586"/>
    </source>
</evidence>
<dbReference type="AlphaFoldDB" id="X0VTI3"/>
<dbReference type="InterPro" id="IPR013783">
    <property type="entry name" value="Ig-like_fold"/>
</dbReference>
<reference evidence="2" key="1">
    <citation type="journal article" date="2014" name="Front. Microbiol.">
        <title>High frequency of phylogenetically diverse reductive dehalogenase-homologous genes in deep subseafloor sedimentary metagenomes.</title>
        <authorList>
            <person name="Kawai M."/>
            <person name="Futagami T."/>
            <person name="Toyoda A."/>
            <person name="Takaki Y."/>
            <person name="Nishi S."/>
            <person name="Hori S."/>
            <person name="Arai W."/>
            <person name="Tsubouchi T."/>
            <person name="Morono Y."/>
            <person name="Uchiyama I."/>
            <person name="Ito T."/>
            <person name="Fujiyama A."/>
            <person name="Inagaki F."/>
            <person name="Takami H."/>
        </authorList>
    </citation>
    <scope>NUCLEOTIDE SEQUENCE</scope>
    <source>
        <strain evidence="2">Expedition CK06-06</strain>
    </source>
</reference>
<protein>
    <recommendedName>
        <fullName evidence="1">DUF5060 domain-containing protein</fullName>
    </recommendedName>
</protein>
<evidence type="ECO:0000313" key="2">
    <source>
        <dbReference type="EMBL" id="GAG15768.1"/>
    </source>
</evidence>
<organism evidence="2">
    <name type="scientific">marine sediment metagenome</name>
    <dbReference type="NCBI Taxonomy" id="412755"/>
    <lineage>
        <taxon>unclassified sequences</taxon>
        <taxon>metagenomes</taxon>
        <taxon>ecological metagenomes</taxon>
    </lineage>
</organism>
<gene>
    <name evidence="2" type="ORF">S01H1_56076</name>
</gene>
<dbReference type="Pfam" id="PF16586">
    <property type="entry name" value="DUF5060"/>
    <property type="match status" value="1"/>
</dbReference>
<proteinExistence type="predicted"/>
<feature type="non-terminal residue" evidence="2">
    <location>
        <position position="127"/>
    </location>
</feature>
<name>X0VTI3_9ZZZZ</name>
<feature type="domain" description="DUF5060" evidence="1">
    <location>
        <begin position="32"/>
        <end position="104"/>
    </location>
</feature>
<sequence length="127" mass="13892">MSKPKKICFLIIASLLTIIPADTSFAGASGKVPLYDVHEITLLGPTYGSGDSPTRQIDLVTKWRHESGQPSYQIYGFWDGDGKGGLSGGIFKVRFCPTKVGKWTLIETKSNKPELHGQREGYSIVCT</sequence>
<dbReference type="InterPro" id="IPR032260">
    <property type="entry name" value="DUF5060"/>
</dbReference>
<dbReference type="EMBL" id="BARS01036490">
    <property type="protein sequence ID" value="GAG15768.1"/>
    <property type="molecule type" value="Genomic_DNA"/>
</dbReference>
<comment type="caution">
    <text evidence="2">The sequence shown here is derived from an EMBL/GenBank/DDBJ whole genome shotgun (WGS) entry which is preliminary data.</text>
</comment>
<accession>X0VTI3</accession>
<dbReference type="Gene3D" id="2.60.40.10">
    <property type="entry name" value="Immunoglobulins"/>
    <property type="match status" value="1"/>
</dbReference>